<dbReference type="AlphaFoldDB" id="A0A1G9L863"/>
<protein>
    <submittedName>
        <fullName evidence="1">Pyridoxamine 5'-phosphate oxidase</fullName>
    </submittedName>
</protein>
<evidence type="ECO:0000313" key="2">
    <source>
        <dbReference type="Proteomes" id="UP000199475"/>
    </source>
</evidence>
<gene>
    <name evidence="1" type="ORF">SAMN04488242_2094</name>
</gene>
<dbReference type="RefSeq" id="WP_093251758.1">
    <property type="nucleotide sequence ID" value="NZ_FNGP01000003.1"/>
</dbReference>
<dbReference type="Gene3D" id="2.30.110.10">
    <property type="entry name" value="Electron Transport, Fmn-binding Protein, Chain A"/>
    <property type="match status" value="1"/>
</dbReference>
<dbReference type="OrthoDB" id="5193072at2"/>
<accession>A0A1G9L863</accession>
<dbReference type="EMBL" id="FNGP01000003">
    <property type="protein sequence ID" value="SDL58132.1"/>
    <property type="molecule type" value="Genomic_DNA"/>
</dbReference>
<dbReference type="InterPro" id="IPR024747">
    <property type="entry name" value="Pyridox_Oxase-rel"/>
</dbReference>
<name>A0A1G9L863_9ACTN</name>
<dbReference type="Proteomes" id="UP000199475">
    <property type="component" value="Unassembled WGS sequence"/>
</dbReference>
<evidence type="ECO:0000313" key="1">
    <source>
        <dbReference type="EMBL" id="SDL58132.1"/>
    </source>
</evidence>
<dbReference type="STRING" id="686624.SAMN04488242_2094"/>
<dbReference type="Pfam" id="PF12900">
    <property type="entry name" value="Pyridox_ox_2"/>
    <property type="match status" value="1"/>
</dbReference>
<dbReference type="InterPro" id="IPR012349">
    <property type="entry name" value="Split_barrel_FMN-bd"/>
</dbReference>
<sequence length="134" mass="14576">MENDEVTYFSPIPEEECRSLLGSVEFGRVAWTADDGVMVLPVNFQLVDGHVVFHTAQGSTLAKIADGANVAFQADEIDPDSAIGWSVLLRGTTRQAPANIPAHSWMSDERSLGVMIEETSLSGRVISGRKREQS</sequence>
<proteinExistence type="predicted"/>
<organism evidence="1 2">
    <name type="scientific">Tessaracoccus oleiagri</name>
    <dbReference type="NCBI Taxonomy" id="686624"/>
    <lineage>
        <taxon>Bacteria</taxon>
        <taxon>Bacillati</taxon>
        <taxon>Actinomycetota</taxon>
        <taxon>Actinomycetes</taxon>
        <taxon>Propionibacteriales</taxon>
        <taxon>Propionibacteriaceae</taxon>
        <taxon>Tessaracoccus</taxon>
    </lineage>
</organism>
<dbReference type="SUPFAM" id="SSF50475">
    <property type="entry name" value="FMN-binding split barrel"/>
    <property type="match status" value="1"/>
</dbReference>
<reference evidence="1 2" key="1">
    <citation type="submission" date="2016-10" db="EMBL/GenBank/DDBJ databases">
        <authorList>
            <person name="de Groot N.N."/>
        </authorList>
    </citation>
    <scope>NUCLEOTIDE SEQUENCE [LARGE SCALE GENOMIC DNA]</scope>
    <source>
        <strain evidence="1 2">CGMCC 1.9159</strain>
    </source>
</reference>
<keyword evidence="2" id="KW-1185">Reference proteome</keyword>